<evidence type="ECO:0000256" key="5">
    <source>
        <dbReference type="ARBA" id="ARBA00022989"/>
    </source>
</evidence>
<feature type="transmembrane region" description="Helical" evidence="7">
    <location>
        <begin position="389"/>
        <end position="408"/>
    </location>
</feature>
<keyword evidence="2" id="KW-0813">Transport</keyword>
<feature type="transmembrane region" description="Helical" evidence="7">
    <location>
        <begin position="54"/>
        <end position="77"/>
    </location>
</feature>
<proteinExistence type="predicted"/>
<keyword evidence="6 7" id="KW-0472">Membrane</keyword>
<feature type="transmembrane region" description="Helical" evidence="7">
    <location>
        <begin position="173"/>
        <end position="197"/>
    </location>
</feature>
<name>A0A9W6SKQ6_9ACTN</name>
<keyword evidence="3" id="KW-1003">Cell membrane</keyword>
<dbReference type="InterPro" id="IPR036259">
    <property type="entry name" value="MFS_trans_sf"/>
</dbReference>
<dbReference type="InterPro" id="IPR020846">
    <property type="entry name" value="MFS_dom"/>
</dbReference>
<feature type="transmembrane region" description="Helical" evidence="7">
    <location>
        <begin position="21"/>
        <end position="48"/>
    </location>
</feature>
<evidence type="ECO:0000313" key="10">
    <source>
        <dbReference type="Proteomes" id="UP001165079"/>
    </source>
</evidence>
<evidence type="ECO:0000256" key="1">
    <source>
        <dbReference type="ARBA" id="ARBA00004651"/>
    </source>
</evidence>
<dbReference type="SUPFAM" id="SSF103473">
    <property type="entry name" value="MFS general substrate transporter"/>
    <property type="match status" value="1"/>
</dbReference>
<keyword evidence="5 7" id="KW-1133">Transmembrane helix</keyword>
<evidence type="ECO:0000256" key="3">
    <source>
        <dbReference type="ARBA" id="ARBA00022475"/>
    </source>
</evidence>
<dbReference type="Pfam" id="PF05977">
    <property type="entry name" value="MFS_3"/>
    <property type="match status" value="1"/>
</dbReference>
<feature type="transmembrane region" description="Helical" evidence="7">
    <location>
        <begin position="296"/>
        <end position="315"/>
    </location>
</feature>
<dbReference type="GO" id="GO:0005886">
    <property type="term" value="C:plasma membrane"/>
    <property type="evidence" value="ECO:0007669"/>
    <property type="project" value="UniProtKB-SubCell"/>
</dbReference>
<feature type="domain" description="Major facilitator superfamily (MFS) profile" evidence="8">
    <location>
        <begin position="229"/>
        <end position="421"/>
    </location>
</feature>
<gene>
    <name evidence="9" type="ORF">Afil01_28400</name>
</gene>
<evidence type="ECO:0000256" key="7">
    <source>
        <dbReference type="SAM" id="Phobius"/>
    </source>
</evidence>
<evidence type="ECO:0000256" key="6">
    <source>
        <dbReference type="ARBA" id="ARBA00023136"/>
    </source>
</evidence>
<dbReference type="GO" id="GO:0022857">
    <property type="term" value="F:transmembrane transporter activity"/>
    <property type="evidence" value="ECO:0007669"/>
    <property type="project" value="InterPro"/>
</dbReference>
<feature type="transmembrane region" description="Helical" evidence="7">
    <location>
        <begin position="229"/>
        <end position="247"/>
    </location>
</feature>
<evidence type="ECO:0000256" key="2">
    <source>
        <dbReference type="ARBA" id="ARBA00022448"/>
    </source>
</evidence>
<comment type="subcellular location">
    <subcellularLocation>
        <location evidence="1">Cell membrane</location>
        <topology evidence="1">Multi-pass membrane protein</topology>
    </subcellularLocation>
</comment>
<reference evidence="9" key="1">
    <citation type="submission" date="2023-03" db="EMBL/GenBank/DDBJ databases">
        <title>Actinorhabdospora filicis NBRC 111898.</title>
        <authorList>
            <person name="Ichikawa N."/>
            <person name="Sato H."/>
            <person name="Tonouchi N."/>
        </authorList>
    </citation>
    <scope>NUCLEOTIDE SEQUENCE</scope>
    <source>
        <strain evidence="9">NBRC 111898</strain>
    </source>
</reference>
<sequence>MLTVNRPRRPSALRGSPAFRRLWGAHLISSLGSGITGLAIPLLAAVTLHASPAAIGALTAVSALPHVLLSLPAGVLVDRAPQRAVLILTDFGRALCLGLVPILGLLGLLSMPVLYGVVFLVQAQTVVYDLASASTVPKVLPPRLLAAGNSAIAVNGSAAAIAGSGLGGGLVQLIGAAFAVAVDAVSYLLSGLLLLFLRSPELAAARITGRRGVLGDIRSGLAHVLKDRVLVALCLSSGLGAFAVAMRDASLVLALVRELHFTAATVGLLAVTAGVGGILGGLLADRVARRFGFGRSVITAVLTGAAAIGLLAAPFGTAPAVVVGVGQFVGGLSGAVYTIGQLTMRQLATPPGLLGRVNAARRFLVYASLPLGAMAGGLGGAALGSRSMLLIAAVVMLIAVIPLLAAGIGRDVVEPGAVAFT</sequence>
<dbReference type="EMBL" id="BSTX01000002">
    <property type="protein sequence ID" value="GLZ78033.1"/>
    <property type="molecule type" value="Genomic_DNA"/>
</dbReference>
<comment type="caution">
    <text evidence="9">The sequence shown here is derived from an EMBL/GenBank/DDBJ whole genome shotgun (WGS) entry which is preliminary data.</text>
</comment>
<keyword evidence="10" id="KW-1185">Reference proteome</keyword>
<dbReference type="CDD" id="cd06173">
    <property type="entry name" value="MFS_MefA_like"/>
    <property type="match status" value="1"/>
</dbReference>
<dbReference type="Proteomes" id="UP001165079">
    <property type="component" value="Unassembled WGS sequence"/>
</dbReference>
<evidence type="ECO:0000256" key="4">
    <source>
        <dbReference type="ARBA" id="ARBA00022692"/>
    </source>
</evidence>
<dbReference type="AlphaFoldDB" id="A0A9W6SKQ6"/>
<dbReference type="PROSITE" id="PS50850">
    <property type="entry name" value="MFS"/>
    <property type="match status" value="1"/>
</dbReference>
<dbReference type="PANTHER" id="PTHR23513">
    <property type="entry name" value="INTEGRAL MEMBRANE EFFLUX PROTEIN-RELATED"/>
    <property type="match status" value="1"/>
</dbReference>
<dbReference type="PANTHER" id="PTHR23513:SF6">
    <property type="entry name" value="MAJOR FACILITATOR SUPERFAMILY ASSOCIATED DOMAIN-CONTAINING PROTEIN"/>
    <property type="match status" value="1"/>
</dbReference>
<keyword evidence="4 7" id="KW-0812">Transmembrane</keyword>
<evidence type="ECO:0000259" key="8">
    <source>
        <dbReference type="PROSITE" id="PS50850"/>
    </source>
</evidence>
<accession>A0A9W6SKQ6</accession>
<feature type="transmembrane region" description="Helical" evidence="7">
    <location>
        <begin position="363"/>
        <end position="383"/>
    </location>
</feature>
<organism evidence="9 10">
    <name type="scientific">Actinorhabdospora filicis</name>
    <dbReference type="NCBI Taxonomy" id="1785913"/>
    <lineage>
        <taxon>Bacteria</taxon>
        <taxon>Bacillati</taxon>
        <taxon>Actinomycetota</taxon>
        <taxon>Actinomycetes</taxon>
        <taxon>Micromonosporales</taxon>
        <taxon>Micromonosporaceae</taxon>
        <taxon>Actinorhabdospora</taxon>
    </lineage>
</organism>
<feature type="transmembrane region" description="Helical" evidence="7">
    <location>
        <begin position="321"/>
        <end position="342"/>
    </location>
</feature>
<feature type="transmembrane region" description="Helical" evidence="7">
    <location>
        <begin position="259"/>
        <end position="284"/>
    </location>
</feature>
<evidence type="ECO:0000313" key="9">
    <source>
        <dbReference type="EMBL" id="GLZ78033.1"/>
    </source>
</evidence>
<dbReference type="Gene3D" id="1.20.1250.20">
    <property type="entry name" value="MFS general substrate transporter like domains"/>
    <property type="match status" value="1"/>
</dbReference>
<dbReference type="InterPro" id="IPR010290">
    <property type="entry name" value="TM_effector"/>
</dbReference>
<protein>
    <submittedName>
        <fullName evidence="9">MFS transporter</fullName>
    </submittedName>
</protein>